<sequence length="59" mass="6788">EGNKEEPISDSKTTDQSIFGREYSNLLPGKQLNWSAPSKLDNFLEGSENLFVKWKFPLR</sequence>
<keyword evidence="2" id="KW-1185">Reference proteome</keyword>
<accession>A0AAV4M6N1</accession>
<evidence type="ECO:0000313" key="2">
    <source>
        <dbReference type="Proteomes" id="UP001054945"/>
    </source>
</evidence>
<comment type="caution">
    <text evidence="1">The sequence shown here is derived from an EMBL/GenBank/DDBJ whole genome shotgun (WGS) entry which is preliminary data.</text>
</comment>
<evidence type="ECO:0000313" key="1">
    <source>
        <dbReference type="EMBL" id="GIX67467.1"/>
    </source>
</evidence>
<reference evidence="1 2" key="1">
    <citation type="submission" date="2021-06" db="EMBL/GenBank/DDBJ databases">
        <title>Caerostris extrusa draft genome.</title>
        <authorList>
            <person name="Kono N."/>
            <person name="Arakawa K."/>
        </authorList>
    </citation>
    <scope>NUCLEOTIDE SEQUENCE [LARGE SCALE GENOMIC DNA]</scope>
</reference>
<protein>
    <submittedName>
        <fullName evidence="1">Uncharacterized protein</fullName>
    </submittedName>
</protein>
<name>A0AAV4M6N1_CAEEX</name>
<dbReference type="Proteomes" id="UP001054945">
    <property type="component" value="Unassembled WGS sequence"/>
</dbReference>
<gene>
    <name evidence="1" type="ORF">CEXT_756621</name>
</gene>
<organism evidence="1 2">
    <name type="scientific">Caerostris extrusa</name>
    <name type="common">Bark spider</name>
    <name type="synonym">Caerostris bankana</name>
    <dbReference type="NCBI Taxonomy" id="172846"/>
    <lineage>
        <taxon>Eukaryota</taxon>
        <taxon>Metazoa</taxon>
        <taxon>Ecdysozoa</taxon>
        <taxon>Arthropoda</taxon>
        <taxon>Chelicerata</taxon>
        <taxon>Arachnida</taxon>
        <taxon>Araneae</taxon>
        <taxon>Araneomorphae</taxon>
        <taxon>Entelegynae</taxon>
        <taxon>Araneoidea</taxon>
        <taxon>Araneidae</taxon>
        <taxon>Caerostris</taxon>
    </lineage>
</organism>
<dbReference type="EMBL" id="BPLR01001879">
    <property type="protein sequence ID" value="GIX67467.1"/>
    <property type="molecule type" value="Genomic_DNA"/>
</dbReference>
<feature type="non-terminal residue" evidence="1">
    <location>
        <position position="1"/>
    </location>
</feature>
<proteinExistence type="predicted"/>
<dbReference type="AlphaFoldDB" id="A0AAV4M6N1"/>